<feature type="domain" description="Fibronectin type-III" evidence="2">
    <location>
        <begin position="79"/>
        <end position="177"/>
    </location>
</feature>
<dbReference type="Gene3D" id="2.60.40.10">
    <property type="entry name" value="Immunoglobulins"/>
    <property type="match status" value="2"/>
</dbReference>
<feature type="compositionally biased region" description="Basic and acidic residues" evidence="1">
    <location>
        <begin position="95"/>
        <end position="104"/>
    </location>
</feature>
<keyword evidence="4" id="KW-1185">Reference proteome</keyword>
<name>A0AA40HGQ5_CNENI</name>
<dbReference type="Proteomes" id="UP001177744">
    <property type="component" value="Unassembled WGS sequence"/>
</dbReference>
<dbReference type="PROSITE" id="PS50853">
    <property type="entry name" value="FN3"/>
    <property type="match status" value="1"/>
</dbReference>
<feature type="region of interest" description="Disordered" evidence="1">
    <location>
        <begin position="66"/>
        <end position="105"/>
    </location>
</feature>
<dbReference type="InterPro" id="IPR013783">
    <property type="entry name" value="Ig-like_fold"/>
</dbReference>
<dbReference type="SMART" id="SM00060">
    <property type="entry name" value="FN3"/>
    <property type="match status" value="1"/>
</dbReference>
<protein>
    <recommendedName>
        <fullName evidence="2">Fibronectin type-III domain-containing protein</fullName>
    </recommendedName>
</protein>
<proteinExistence type="predicted"/>
<evidence type="ECO:0000313" key="3">
    <source>
        <dbReference type="EMBL" id="KAK1330873.1"/>
    </source>
</evidence>
<evidence type="ECO:0000259" key="2">
    <source>
        <dbReference type="PROSITE" id="PS50853"/>
    </source>
</evidence>
<accession>A0AA40HGQ5</accession>
<evidence type="ECO:0000256" key="1">
    <source>
        <dbReference type="SAM" id="MobiDB-lite"/>
    </source>
</evidence>
<dbReference type="CDD" id="cd00063">
    <property type="entry name" value="FN3"/>
    <property type="match status" value="1"/>
</dbReference>
<dbReference type="SUPFAM" id="SSF49265">
    <property type="entry name" value="Fibronectin type III"/>
    <property type="match status" value="2"/>
</dbReference>
<dbReference type="EMBL" id="JAULJE010000020">
    <property type="protein sequence ID" value="KAK1330873.1"/>
    <property type="molecule type" value="Genomic_DNA"/>
</dbReference>
<dbReference type="InterPro" id="IPR003961">
    <property type="entry name" value="FN3_dom"/>
</dbReference>
<organism evidence="3 4">
    <name type="scientific">Cnephaeus nilssonii</name>
    <name type="common">Northern bat</name>
    <name type="synonym">Eptesicus nilssonii</name>
    <dbReference type="NCBI Taxonomy" id="3371016"/>
    <lineage>
        <taxon>Eukaryota</taxon>
        <taxon>Metazoa</taxon>
        <taxon>Chordata</taxon>
        <taxon>Craniata</taxon>
        <taxon>Vertebrata</taxon>
        <taxon>Euteleostomi</taxon>
        <taxon>Mammalia</taxon>
        <taxon>Eutheria</taxon>
        <taxon>Laurasiatheria</taxon>
        <taxon>Chiroptera</taxon>
        <taxon>Yangochiroptera</taxon>
        <taxon>Vespertilionidae</taxon>
        <taxon>Cnephaeus</taxon>
    </lineage>
</organism>
<dbReference type="InterPro" id="IPR036116">
    <property type="entry name" value="FN3_sf"/>
</dbReference>
<comment type="caution">
    <text evidence="3">The sequence shown here is derived from an EMBL/GenBank/DDBJ whole genome shotgun (WGS) entry which is preliminary data.</text>
</comment>
<reference evidence="3" key="1">
    <citation type="submission" date="2023-06" db="EMBL/GenBank/DDBJ databases">
        <title>Reference genome for the Northern bat (Eptesicus nilssonii), a most northern bat species.</title>
        <authorList>
            <person name="Laine V.N."/>
            <person name="Pulliainen A.T."/>
            <person name="Lilley T.M."/>
        </authorList>
    </citation>
    <scope>NUCLEOTIDE SEQUENCE</scope>
    <source>
        <strain evidence="3">BLF_Eptnil</strain>
        <tissue evidence="3">Kidney</tissue>
    </source>
</reference>
<dbReference type="AlphaFoldDB" id="A0AA40HGQ5"/>
<evidence type="ECO:0000313" key="4">
    <source>
        <dbReference type="Proteomes" id="UP001177744"/>
    </source>
</evidence>
<sequence length="228" mass="24107">MLSLGIPSAGPANVSALATTSSSVLVRWGPVPEAERNGRVLGYKGPPGSLAECVFGSPSFLFPTPPWGHATARSPSPPAPSTPRPLGRGLRRRAGRAEPGRGRGEVLTGAGLRQVLYREKDSDPQPRVWPVEGNASLSVQLTGLGKYVLYEVQVLAFTRIGDGRPSRPPVLERTLDDGECPSLPPPLWGPPLFLGEAGRWGSPAPWEGVLITDCASVRTEGPHGQFGI</sequence>
<gene>
    <name evidence="3" type="ORF">QTO34_008815</name>
</gene>